<evidence type="ECO:0000256" key="2">
    <source>
        <dbReference type="SAM" id="Coils"/>
    </source>
</evidence>
<dbReference type="AlphaFoldDB" id="A0A7Y9K2U9"/>
<sequence>MTQFIGRRGALLAGATILAQAPERKETGNLTTEVKEAVETLGKTFEEFKTKNDERLKQAEKKGEDAVTKDEVEKLNKGIDDLKADLKKQLDTLEAKANRLQLGTGGDAALEAKAAAAFGELIGKGDYSADELKSYRADLGSYLRRNEQKMTTMQVAVDPSGGFWVTPDVSGRMVKKVYETTPMRQLATVVSIGTDALEGPIDNGEADAAWVGESQERKQTDLPQLGMWRIPVNELYAYPKVTQKLLEDAKIDVEAWIADKATSKFSRKENAAFLLGDGVLKPQGLLTYKTAADDDAARAWGIFQHILTGKADGFAATAPADCIIDLIFSVKAAYRQAAQFLSARKTLGSIRKLKDGQGNYLVDLRLRDGALVESIFGFPVADGEDMPKIEAGKTPLAFGDFAEGYTIVDRLGTSVVRDNITQPGFVKFHMRKRVGGGATNFEAVKFLKVGA</sequence>
<organism evidence="4 5">
    <name type="scientific">Sphingomonas melonis</name>
    <dbReference type="NCBI Taxonomy" id="152682"/>
    <lineage>
        <taxon>Bacteria</taxon>
        <taxon>Pseudomonadati</taxon>
        <taxon>Pseudomonadota</taxon>
        <taxon>Alphaproteobacteria</taxon>
        <taxon>Sphingomonadales</taxon>
        <taxon>Sphingomonadaceae</taxon>
        <taxon>Sphingomonas</taxon>
    </lineage>
</organism>
<dbReference type="Proteomes" id="UP000517753">
    <property type="component" value="Unassembled WGS sequence"/>
</dbReference>
<dbReference type="InterPro" id="IPR054612">
    <property type="entry name" value="Phage_capsid-like_C"/>
</dbReference>
<keyword evidence="2" id="KW-0175">Coiled coil</keyword>
<keyword evidence="5" id="KW-1185">Reference proteome</keyword>
<gene>
    <name evidence="4" type="ORF">HD841_003209</name>
</gene>
<name>A0A7Y9K2U9_9SPHN</name>
<dbReference type="Gene3D" id="3.30.2400.10">
    <property type="entry name" value="Major capsid protein gp5"/>
    <property type="match status" value="1"/>
</dbReference>
<dbReference type="SUPFAM" id="SSF56563">
    <property type="entry name" value="Major capsid protein gp5"/>
    <property type="match status" value="1"/>
</dbReference>
<reference evidence="4 5" key="1">
    <citation type="submission" date="2020-07" db="EMBL/GenBank/DDBJ databases">
        <authorList>
            <person name="Partida-Martinez L."/>
            <person name="Huntemann M."/>
            <person name="Clum A."/>
            <person name="Wang J."/>
            <person name="Palaniappan K."/>
            <person name="Ritter S."/>
            <person name="Chen I.-M."/>
            <person name="Stamatis D."/>
            <person name="Reddy T."/>
            <person name="O'Malley R."/>
            <person name="Daum C."/>
            <person name="Shapiro N."/>
            <person name="Ivanova N."/>
            <person name="Kyrpides N."/>
            <person name="Woyke T."/>
        </authorList>
    </citation>
    <scope>NUCLEOTIDE SEQUENCE [LARGE SCALE GENOMIC DNA]</scope>
    <source>
        <strain evidence="4 5">AS2.3</strain>
    </source>
</reference>
<reference evidence="4 5" key="2">
    <citation type="submission" date="2020-08" db="EMBL/GenBank/DDBJ databases">
        <title>The Agave Microbiome: Exploring the role of microbial communities in plant adaptations to desert environments.</title>
        <authorList>
            <person name="Partida-Martinez L.P."/>
        </authorList>
    </citation>
    <scope>NUCLEOTIDE SEQUENCE [LARGE SCALE GENOMIC DNA]</scope>
    <source>
        <strain evidence="4 5">AS2.3</strain>
    </source>
</reference>
<proteinExistence type="predicted"/>
<dbReference type="Gene3D" id="3.30.2320.10">
    <property type="entry name" value="hypothetical protein PF0899 domain"/>
    <property type="match status" value="1"/>
</dbReference>
<evidence type="ECO:0000313" key="5">
    <source>
        <dbReference type="Proteomes" id="UP000517753"/>
    </source>
</evidence>
<evidence type="ECO:0000313" key="4">
    <source>
        <dbReference type="EMBL" id="NYD91401.1"/>
    </source>
</evidence>
<dbReference type="EMBL" id="JACCBY010000005">
    <property type="protein sequence ID" value="NYD91401.1"/>
    <property type="molecule type" value="Genomic_DNA"/>
</dbReference>
<dbReference type="InterPro" id="IPR024455">
    <property type="entry name" value="Phage_capsid"/>
</dbReference>
<feature type="domain" description="Phage capsid-like C-terminal" evidence="3">
    <location>
        <begin position="161"/>
        <end position="448"/>
    </location>
</feature>
<dbReference type="RefSeq" id="WP_179509828.1">
    <property type="nucleotide sequence ID" value="NZ_JACCBY010000005.1"/>
</dbReference>
<dbReference type="NCBIfam" id="TIGR01554">
    <property type="entry name" value="major_cap_HK97"/>
    <property type="match status" value="1"/>
</dbReference>
<accession>A0A7Y9K2U9</accession>
<dbReference type="Pfam" id="PF05065">
    <property type="entry name" value="Phage_capsid"/>
    <property type="match status" value="1"/>
</dbReference>
<comment type="subcellular location">
    <subcellularLocation>
        <location evidence="1">Virion</location>
    </subcellularLocation>
</comment>
<protein>
    <submittedName>
        <fullName evidence="4">HK97 family phage major capsid protein</fullName>
    </submittedName>
</protein>
<evidence type="ECO:0000259" key="3">
    <source>
        <dbReference type="Pfam" id="PF05065"/>
    </source>
</evidence>
<feature type="coiled-coil region" evidence="2">
    <location>
        <begin position="72"/>
        <end position="103"/>
    </location>
</feature>
<comment type="caution">
    <text evidence="4">The sequence shown here is derived from an EMBL/GenBank/DDBJ whole genome shotgun (WGS) entry which is preliminary data.</text>
</comment>
<evidence type="ECO:0000256" key="1">
    <source>
        <dbReference type="ARBA" id="ARBA00004328"/>
    </source>
</evidence>